<dbReference type="STRING" id="886377.Murru_1091"/>
<dbReference type="AlphaFoldDB" id="G2PMM8"/>
<dbReference type="KEGG" id="mrs:Murru_1091"/>
<gene>
    <name evidence="1" type="ordered locus">Murru_1091</name>
</gene>
<keyword evidence="2" id="KW-1185">Reference proteome</keyword>
<dbReference type="HOGENOM" id="CLU_2717987_0_0_10"/>
<evidence type="ECO:0000313" key="1">
    <source>
        <dbReference type="EMBL" id="AEM70135.1"/>
    </source>
</evidence>
<dbReference type="RefSeq" id="WP_014032417.1">
    <property type="nucleotide sequence ID" value="NC_015945.1"/>
</dbReference>
<dbReference type="EMBL" id="CP002999">
    <property type="protein sequence ID" value="AEM70135.1"/>
    <property type="molecule type" value="Genomic_DNA"/>
</dbReference>
<organism evidence="1 2">
    <name type="scientific">Allomuricauda ruestringensis (strain DSM 13258 / CIP 107369 / LMG 19739 / B1)</name>
    <name type="common">Muricauda ruestringensis</name>
    <dbReference type="NCBI Taxonomy" id="886377"/>
    <lineage>
        <taxon>Bacteria</taxon>
        <taxon>Pseudomonadati</taxon>
        <taxon>Bacteroidota</taxon>
        <taxon>Flavobacteriia</taxon>
        <taxon>Flavobacteriales</taxon>
        <taxon>Flavobacteriaceae</taxon>
        <taxon>Flagellimonas</taxon>
    </lineage>
</organism>
<reference evidence="1 2" key="2">
    <citation type="journal article" date="2012" name="Stand. Genomic Sci.">
        <title>Complete genome sequence of the facultatively anaerobic, appendaged bacterium Muricauda ruestringensis type strain (B1(T)).</title>
        <authorList>
            <person name="Huntemann M."/>
            <person name="Teshima H."/>
            <person name="Lapidus A."/>
            <person name="Nolan M."/>
            <person name="Lucas S."/>
            <person name="Hammon N."/>
            <person name="Deshpande S."/>
            <person name="Cheng J.F."/>
            <person name="Tapia R."/>
            <person name="Goodwin L.A."/>
            <person name="Pitluck S."/>
            <person name="Liolios K."/>
            <person name="Pagani I."/>
            <person name="Ivanova N."/>
            <person name="Mavromatis K."/>
            <person name="Mikhailova N."/>
            <person name="Pati A."/>
            <person name="Chen A."/>
            <person name="Palaniappan K."/>
            <person name="Land M."/>
            <person name="Hauser L."/>
            <person name="Pan C."/>
            <person name="Brambilla E.M."/>
            <person name="Rohde M."/>
            <person name="Spring S."/>
            <person name="Goker M."/>
            <person name="Detter J.C."/>
            <person name="Bristow J."/>
            <person name="Eisen J.A."/>
            <person name="Markowitz V."/>
            <person name="Hugenholtz P."/>
            <person name="Kyrpides N.C."/>
            <person name="Klenk H.P."/>
            <person name="Woyke T."/>
        </authorList>
    </citation>
    <scope>NUCLEOTIDE SEQUENCE [LARGE SCALE GENOMIC DNA]</scope>
    <source>
        <strain evidence="2">DSM 13258 / LMG 19739 / B1</strain>
    </source>
</reference>
<proteinExistence type="predicted"/>
<protein>
    <submittedName>
        <fullName evidence="1">Uncharacterized protein</fullName>
    </submittedName>
</protein>
<accession>G2PMM8</accession>
<name>G2PMM8_ALLRU</name>
<reference evidence="2" key="1">
    <citation type="submission" date="2011-08" db="EMBL/GenBank/DDBJ databases">
        <title>The complete genome of Muricauda ruestringensis DSM 13258.</title>
        <authorList>
            <person name="Lucas S."/>
            <person name="Han J."/>
            <person name="Lapidus A."/>
            <person name="Bruce D."/>
            <person name="Goodwin L."/>
            <person name="Pitluck S."/>
            <person name="Peters L."/>
            <person name="Kyrpides N."/>
            <person name="Mavromatis K."/>
            <person name="Ivanova N."/>
            <person name="Ovchinnikova G."/>
            <person name="Teshima H."/>
            <person name="Detter J.C."/>
            <person name="Tapia R."/>
            <person name="Han C."/>
            <person name="Land M."/>
            <person name="Hauser L."/>
            <person name="Markowitz V."/>
            <person name="Cheng J.-F."/>
            <person name="Hugenholtz P."/>
            <person name="Woyke T."/>
            <person name="Wu D."/>
            <person name="Spring S."/>
            <person name="Schroeder M."/>
            <person name="Brambilla E."/>
            <person name="Klenk H.-P."/>
            <person name="Eisen J.A."/>
        </authorList>
    </citation>
    <scope>NUCLEOTIDE SEQUENCE [LARGE SCALE GENOMIC DNA]</scope>
    <source>
        <strain evidence="2">DSM 13258 / LMG 19739 / B1</strain>
    </source>
</reference>
<dbReference type="Proteomes" id="UP000008908">
    <property type="component" value="Chromosome"/>
</dbReference>
<sequence>MKIEWYFAFMLNQTQIAQLQEWLTDTYGTPEELVYYLDLAVEMLFYVEEGNFEQRELRDVVLMLRGMKKFLG</sequence>
<evidence type="ECO:0000313" key="2">
    <source>
        <dbReference type="Proteomes" id="UP000008908"/>
    </source>
</evidence>